<sequence length="68" mass="7161">MNSAGPTSSDPKWQHRERGDEDAYIRQKEQGQLGKLGEKLKEGVKEKVQGAGSSTQEASGGAQSSSAA</sequence>
<dbReference type="InterPro" id="IPR007648">
    <property type="entry name" value="ATPase_inhibitor_mt"/>
</dbReference>
<evidence type="ECO:0000313" key="7">
    <source>
        <dbReference type="Proteomes" id="UP000193467"/>
    </source>
</evidence>
<evidence type="ECO:0000256" key="3">
    <source>
        <dbReference type="ARBA" id="ARBA00023128"/>
    </source>
</evidence>
<comment type="function">
    <text evidence="4">Inhibits the enzyme activity of ATPase.</text>
</comment>
<accession>A0A1Y2D0A8</accession>
<feature type="compositionally biased region" description="Basic and acidic residues" evidence="5">
    <location>
        <begin position="36"/>
        <end position="48"/>
    </location>
</feature>
<feature type="region of interest" description="Disordered" evidence="5">
    <location>
        <begin position="1"/>
        <end position="68"/>
    </location>
</feature>
<dbReference type="EMBL" id="MCGR01000105">
    <property type="protein sequence ID" value="ORY52711.1"/>
    <property type="molecule type" value="Genomic_DNA"/>
</dbReference>
<dbReference type="GO" id="GO:0042030">
    <property type="term" value="F:ATPase inhibitor activity"/>
    <property type="evidence" value="ECO:0007669"/>
    <property type="project" value="InterPro"/>
</dbReference>
<organism evidence="6 7">
    <name type="scientific">Leucosporidium creatinivorum</name>
    <dbReference type="NCBI Taxonomy" id="106004"/>
    <lineage>
        <taxon>Eukaryota</taxon>
        <taxon>Fungi</taxon>
        <taxon>Dikarya</taxon>
        <taxon>Basidiomycota</taxon>
        <taxon>Pucciniomycotina</taxon>
        <taxon>Microbotryomycetes</taxon>
        <taxon>Leucosporidiales</taxon>
        <taxon>Leucosporidium</taxon>
    </lineage>
</organism>
<keyword evidence="3" id="KW-0496">Mitochondrion</keyword>
<dbReference type="AlphaFoldDB" id="A0A1Y2D0A8"/>
<evidence type="ECO:0000256" key="2">
    <source>
        <dbReference type="ARBA" id="ARBA00010901"/>
    </source>
</evidence>
<feature type="compositionally biased region" description="Polar residues" evidence="5">
    <location>
        <begin position="1"/>
        <end position="11"/>
    </location>
</feature>
<keyword evidence="7" id="KW-1185">Reference proteome</keyword>
<comment type="similarity">
    <text evidence="2 4">Belongs to the ATPase inhibitor family.</text>
</comment>
<feature type="compositionally biased region" description="Low complexity" evidence="5">
    <location>
        <begin position="49"/>
        <end position="68"/>
    </location>
</feature>
<reference evidence="6 7" key="1">
    <citation type="submission" date="2016-07" db="EMBL/GenBank/DDBJ databases">
        <title>Pervasive Adenine N6-methylation of Active Genes in Fungi.</title>
        <authorList>
            <consortium name="DOE Joint Genome Institute"/>
            <person name="Mondo S.J."/>
            <person name="Dannebaum R.O."/>
            <person name="Kuo R.C."/>
            <person name="Labutti K."/>
            <person name="Haridas S."/>
            <person name="Kuo A."/>
            <person name="Salamov A."/>
            <person name="Ahrendt S.R."/>
            <person name="Lipzen A."/>
            <person name="Sullivan W."/>
            <person name="Andreopoulos W.B."/>
            <person name="Clum A."/>
            <person name="Lindquist E."/>
            <person name="Daum C."/>
            <person name="Ramamoorthy G.K."/>
            <person name="Gryganskyi A."/>
            <person name="Culley D."/>
            <person name="Magnuson J.K."/>
            <person name="James T.Y."/>
            <person name="O'Malley M.A."/>
            <person name="Stajich J.E."/>
            <person name="Spatafora J.W."/>
            <person name="Visel A."/>
            <person name="Grigoriev I.V."/>
        </authorList>
    </citation>
    <scope>NUCLEOTIDE SEQUENCE [LARGE SCALE GENOMIC DNA]</scope>
    <source>
        <strain evidence="6 7">62-1032</strain>
    </source>
</reference>
<dbReference type="InParanoid" id="A0A1Y2D0A8"/>
<evidence type="ECO:0000256" key="4">
    <source>
        <dbReference type="RuleBase" id="RU368087"/>
    </source>
</evidence>
<dbReference type="Proteomes" id="UP000193467">
    <property type="component" value="Unassembled WGS sequence"/>
</dbReference>
<name>A0A1Y2D0A8_9BASI</name>
<gene>
    <name evidence="6" type="ORF">BCR35DRAFT_335952</name>
</gene>
<comment type="subcellular location">
    <subcellularLocation>
        <location evidence="1">Mitochondrion</location>
    </subcellularLocation>
</comment>
<evidence type="ECO:0000256" key="1">
    <source>
        <dbReference type="ARBA" id="ARBA00004173"/>
    </source>
</evidence>
<dbReference type="Pfam" id="PF04568">
    <property type="entry name" value="IATP"/>
    <property type="match status" value="1"/>
</dbReference>
<dbReference type="GO" id="GO:0005739">
    <property type="term" value="C:mitochondrion"/>
    <property type="evidence" value="ECO:0007669"/>
    <property type="project" value="UniProtKB-SubCell"/>
</dbReference>
<evidence type="ECO:0000256" key="5">
    <source>
        <dbReference type="SAM" id="MobiDB-lite"/>
    </source>
</evidence>
<proteinExistence type="inferred from homology"/>
<feature type="compositionally biased region" description="Basic and acidic residues" evidence="5">
    <location>
        <begin position="12"/>
        <end position="29"/>
    </location>
</feature>
<evidence type="ECO:0000313" key="6">
    <source>
        <dbReference type="EMBL" id="ORY52711.1"/>
    </source>
</evidence>
<comment type="caution">
    <text evidence="6">The sequence shown here is derived from an EMBL/GenBank/DDBJ whole genome shotgun (WGS) entry which is preliminary data.</text>
</comment>
<protein>
    <recommendedName>
        <fullName evidence="4">ATPase inhibitor, mitochondrial</fullName>
    </recommendedName>
</protein>